<dbReference type="Pfam" id="PF13183">
    <property type="entry name" value="Fer4_8"/>
    <property type="match status" value="1"/>
</dbReference>
<reference evidence="8 9" key="1">
    <citation type="submission" date="2021-05" db="EMBL/GenBank/DDBJ databases">
        <title>Genetic and Functional Diversity in Clade A Lucinid endosymbionts from the Bahamas.</title>
        <authorList>
            <person name="Giani N.M."/>
            <person name="Engel A.S."/>
            <person name="Campbell B.J."/>
        </authorList>
    </citation>
    <scope>NUCLEOTIDE SEQUENCE [LARGE SCALE GENOMIC DNA]</scope>
    <source>
        <strain evidence="8">LUC16012Gg_MoonRockCtena</strain>
    </source>
</reference>
<comment type="caution">
    <text evidence="8">The sequence shown here is derived from an EMBL/GenBank/DDBJ whole genome shotgun (WGS) entry which is preliminary data.</text>
</comment>
<dbReference type="EMBL" id="JAHHGM010000001">
    <property type="protein sequence ID" value="MBT2987590.1"/>
    <property type="molecule type" value="Genomic_DNA"/>
</dbReference>
<sequence>MTPEELLTEADRCVKCGLCLPECPTYRLLAHEADSPRGRISLMQALAAGEIAPGTGIEIHLDRCLGCRSCETACPSGVRYGLLLDASRNLIAKRKPGGSGLRWLLTQMSEPKRLALISRIYRPFRRSKIARWATTLLPQRYKRLPELGRQLAGTPSLPAGLYPADQPKGRLVQLFVGCVASQVEQSLLESGLALLRKLGYAVEIPQTQCCCGAMHRHNGAVQQAERYCETNRKQTAKSRAQALITLASACELELREQQASNLPVVSISDLLLTQLDGKNPPLKPYPGRVAVHLPCSSRDDGGLALLKRIPQAEIIPLAENGVCCGAAGSYLLTQPELSKRLGKAKIEKLLASGADILITSNTGCSLQFRQLLEEAGLETRVMHPAELIHQQWPD</sequence>
<dbReference type="GO" id="GO:0019154">
    <property type="term" value="F:glycolate dehydrogenase activity"/>
    <property type="evidence" value="ECO:0007669"/>
    <property type="project" value="UniProtKB-EC"/>
</dbReference>
<keyword evidence="2 6" id="KW-0479">Metal-binding</keyword>
<dbReference type="PROSITE" id="PS00198">
    <property type="entry name" value="4FE4S_FER_1"/>
    <property type="match status" value="2"/>
</dbReference>
<evidence type="ECO:0000256" key="1">
    <source>
        <dbReference type="ARBA" id="ARBA00022485"/>
    </source>
</evidence>
<dbReference type="EC" id="1.1.99.14" evidence="6"/>
<comment type="cofactor">
    <cofactor evidence="6">
        <name>[4Fe-4S] cluster</name>
        <dbReference type="ChEBI" id="CHEBI:49883"/>
    </cofactor>
    <text evidence="6">Binds 2 [4Fe-4S] clusters.</text>
</comment>
<dbReference type="GO" id="GO:0051539">
    <property type="term" value="F:4 iron, 4 sulfur cluster binding"/>
    <property type="evidence" value="ECO:0007669"/>
    <property type="project" value="UniProtKB-UniRule"/>
</dbReference>
<proteinExistence type="predicted"/>
<dbReference type="Proteomes" id="UP000770889">
    <property type="component" value="Unassembled WGS sequence"/>
</dbReference>
<dbReference type="InterPro" id="IPR017900">
    <property type="entry name" value="4Fe4S_Fe_S_CS"/>
</dbReference>
<evidence type="ECO:0000313" key="9">
    <source>
        <dbReference type="Proteomes" id="UP000770889"/>
    </source>
</evidence>
<evidence type="ECO:0000256" key="4">
    <source>
        <dbReference type="ARBA" id="ARBA00023004"/>
    </source>
</evidence>
<dbReference type="PIRSF" id="PIRSF000139">
    <property type="entry name" value="Glc_ox_4Fe-4S"/>
    <property type="match status" value="1"/>
</dbReference>
<evidence type="ECO:0000256" key="6">
    <source>
        <dbReference type="PIRNR" id="PIRNR000139"/>
    </source>
</evidence>
<keyword evidence="5 6" id="KW-0411">Iron-sulfur</keyword>
<keyword evidence="3" id="KW-0677">Repeat</keyword>
<evidence type="ECO:0000256" key="3">
    <source>
        <dbReference type="ARBA" id="ARBA00022737"/>
    </source>
</evidence>
<evidence type="ECO:0000313" key="8">
    <source>
        <dbReference type="EMBL" id="MBT2987590.1"/>
    </source>
</evidence>
<dbReference type="InterPro" id="IPR012257">
    <property type="entry name" value="Glc_ox_4Fe-4S"/>
</dbReference>
<keyword evidence="4 6" id="KW-0408">Iron</keyword>
<gene>
    <name evidence="8" type="ORF">KME65_01375</name>
</gene>
<protein>
    <recommendedName>
        <fullName evidence="6">Glycolate oxidase iron-sulfur subunit</fullName>
        <ecNumber evidence="6">1.1.99.14</ecNumber>
    </recommendedName>
</protein>
<comment type="catalytic activity">
    <reaction evidence="6">
        <text>glycolate + A = glyoxylate + AH2</text>
        <dbReference type="Rhea" id="RHEA:21264"/>
        <dbReference type="ChEBI" id="CHEBI:13193"/>
        <dbReference type="ChEBI" id="CHEBI:17499"/>
        <dbReference type="ChEBI" id="CHEBI:29805"/>
        <dbReference type="ChEBI" id="CHEBI:36655"/>
        <dbReference type="EC" id="1.1.99.14"/>
    </reaction>
</comment>
<feature type="domain" description="4Fe-4S ferredoxin-type" evidence="7">
    <location>
        <begin position="55"/>
        <end position="78"/>
    </location>
</feature>
<comment type="function">
    <text evidence="6">Component of a complex that catalyzes the oxidation of glycolate to glyoxylate.</text>
</comment>
<dbReference type="SUPFAM" id="SSF54862">
    <property type="entry name" value="4Fe-4S ferredoxins"/>
    <property type="match status" value="1"/>
</dbReference>
<feature type="domain" description="4Fe-4S ferredoxin-type" evidence="7">
    <location>
        <begin position="4"/>
        <end position="34"/>
    </location>
</feature>
<dbReference type="AlphaFoldDB" id="A0A944QTC5"/>
<dbReference type="PANTHER" id="PTHR32479:SF17">
    <property type="entry name" value="GLYCOLATE OXIDASE IRON-SULFUR SUBUNIT"/>
    <property type="match status" value="1"/>
</dbReference>
<dbReference type="PROSITE" id="PS51379">
    <property type="entry name" value="4FE4S_FER_2"/>
    <property type="match status" value="2"/>
</dbReference>
<comment type="catalytic activity">
    <reaction evidence="6">
        <text>(R)-lactate + A = pyruvate + AH2</text>
        <dbReference type="Rhea" id="RHEA:15089"/>
        <dbReference type="ChEBI" id="CHEBI:13193"/>
        <dbReference type="ChEBI" id="CHEBI:15361"/>
        <dbReference type="ChEBI" id="CHEBI:16004"/>
        <dbReference type="ChEBI" id="CHEBI:17499"/>
    </reaction>
</comment>
<organism evidence="8 9">
    <name type="scientific">Candidatus Thiodiazotropha taylori</name>
    <dbReference type="NCBI Taxonomy" id="2792791"/>
    <lineage>
        <taxon>Bacteria</taxon>
        <taxon>Pseudomonadati</taxon>
        <taxon>Pseudomonadota</taxon>
        <taxon>Gammaproteobacteria</taxon>
        <taxon>Chromatiales</taxon>
        <taxon>Sedimenticolaceae</taxon>
        <taxon>Candidatus Thiodiazotropha</taxon>
    </lineage>
</organism>
<keyword evidence="6" id="KW-0813">Transport</keyword>
<evidence type="ECO:0000256" key="5">
    <source>
        <dbReference type="ARBA" id="ARBA00023014"/>
    </source>
</evidence>
<dbReference type="InterPro" id="IPR009051">
    <property type="entry name" value="Helical_ferredxn"/>
</dbReference>
<accession>A0A944QTC5</accession>
<dbReference type="GO" id="GO:0046872">
    <property type="term" value="F:metal ion binding"/>
    <property type="evidence" value="ECO:0007669"/>
    <property type="project" value="UniProtKB-UniRule"/>
</dbReference>
<name>A0A944QTC5_9GAMM</name>
<evidence type="ECO:0000259" key="7">
    <source>
        <dbReference type="PROSITE" id="PS51379"/>
    </source>
</evidence>
<keyword evidence="1 6" id="KW-0004">4Fe-4S</keyword>
<evidence type="ECO:0000256" key="2">
    <source>
        <dbReference type="ARBA" id="ARBA00022723"/>
    </source>
</evidence>
<dbReference type="Gene3D" id="1.10.1060.10">
    <property type="entry name" value="Alpha-helical ferredoxin"/>
    <property type="match status" value="1"/>
</dbReference>
<dbReference type="InterPro" id="IPR004017">
    <property type="entry name" value="Cys_rich_dom"/>
</dbReference>
<dbReference type="InterPro" id="IPR017896">
    <property type="entry name" value="4Fe4S_Fe-S-bd"/>
</dbReference>
<dbReference type="Pfam" id="PF02754">
    <property type="entry name" value="CCG"/>
    <property type="match status" value="2"/>
</dbReference>
<keyword evidence="6" id="KW-0249">Electron transport</keyword>
<dbReference type="PANTHER" id="PTHR32479">
    <property type="entry name" value="GLYCOLATE OXIDASE IRON-SULFUR SUBUNIT"/>
    <property type="match status" value="1"/>
</dbReference>